<gene>
    <name evidence="2" type="ORF">M514_19612</name>
</gene>
<reference evidence="2" key="1">
    <citation type="journal article" date="2014" name="Nat. Genet.">
        <title>Genome and transcriptome of the porcine whipworm Trichuris suis.</title>
        <authorList>
            <person name="Jex A.R."/>
            <person name="Nejsum P."/>
            <person name="Schwarz E.M."/>
            <person name="Hu L."/>
            <person name="Young N.D."/>
            <person name="Hall R.S."/>
            <person name="Korhonen P.K."/>
            <person name="Liao S."/>
            <person name="Thamsborg S."/>
            <person name="Xia J."/>
            <person name="Xu P."/>
            <person name="Wang S."/>
            <person name="Scheerlinck J.P."/>
            <person name="Hofmann A."/>
            <person name="Sternberg P.W."/>
            <person name="Wang J."/>
            <person name="Gasser R.B."/>
        </authorList>
    </citation>
    <scope>NUCLEOTIDE SEQUENCE [LARGE SCALE GENOMIC DNA]</scope>
    <source>
        <strain evidence="2">DCEP-RM93F</strain>
    </source>
</reference>
<evidence type="ECO:0000313" key="2">
    <source>
        <dbReference type="EMBL" id="KFD68130.1"/>
    </source>
</evidence>
<name>A0A085NF84_9BILA</name>
<feature type="region of interest" description="Disordered" evidence="1">
    <location>
        <begin position="115"/>
        <end position="137"/>
    </location>
</feature>
<dbReference type="EMBL" id="KL367507">
    <property type="protein sequence ID" value="KFD68130.1"/>
    <property type="molecule type" value="Genomic_DNA"/>
</dbReference>
<dbReference type="AlphaFoldDB" id="A0A085NF84"/>
<feature type="compositionally biased region" description="Basic and acidic residues" evidence="1">
    <location>
        <begin position="125"/>
        <end position="137"/>
    </location>
</feature>
<sequence length="229" mass="25655">MQAEWNENEITDKMDMNIHQLSASPELVAANEKIAGEKEKGRVILPTVTGLFPTVVLVQDLARSIVSIVSECLQEVGQASIMTKATGTDGRPSHIGETSRSIVHSFGEHVCPVNRIRNGQNRPMGESDPRRWRPPKVEPNESVAHAAKTSANFIVAVQSFSRDRLFETPWTIVFQTVLSSVISQSLVKLSITVRKHRFRGGQLSEWSNSRSRTYDYWEGHNFDRTDLGL</sequence>
<evidence type="ECO:0000256" key="1">
    <source>
        <dbReference type="SAM" id="MobiDB-lite"/>
    </source>
</evidence>
<accession>A0A085NF84</accession>
<proteinExistence type="predicted"/>
<dbReference type="Proteomes" id="UP000030758">
    <property type="component" value="Unassembled WGS sequence"/>
</dbReference>
<organism evidence="2">
    <name type="scientific">Trichuris suis</name>
    <name type="common">pig whipworm</name>
    <dbReference type="NCBI Taxonomy" id="68888"/>
    <lineage>
        <taxon>Eukaryota</taxon>
        <taxon>Metazoa</taxon>
        <taxon>Ecdysozoa</taxon>
        <taxon>Nematoda</taxon>
        <taxon>Enoplea</taxon>
        <taxon>Dorylaimia</taxon>
        <taxon>Trichinellida</taxon>
        <taxon>Trichuridae</taxon>
        <taxon>Trichuris</taxon>
    </lineage>
</organism>
<protein>
    <submittedName>
        <fullName evidence="2">Uncharacterized protein</fullName>
    </submittedName>
</protein>